<gene>
    <name evidence="3" type="ORF">FB558_5053</name>
</gene>
<feature type="domain" description="DUF418" evidence="2">
    <location>
        <begin position="218"/>
        <end position="383"/>
    </location>
</feature>
<feature type="transmembrane region" description="Helical" evidence="1">
    <location>
        <begin position="195"/>
        <end position="217"/>
    </location>
</feature>
<dbReference type="Pfam" id="PF04235">
    <property type="entry name" value="DUF418"/>
    <property type="match status" value="1"/>
</dbReference>
<protein>
    <submittedName>
        <fullName evidence="3">Putative membrane protein YeiB</fullName>
    </submittedName>
</protein>
<name>A0A543DJ12_9PSEU</name>
<dbReference type="InterPro" id="IPR007349">
    <property type="entry name" value="DUF418"/>
</dbReference>
<evidence type="ECO:0000259" key="2">
    <source>
        <dbReference type="Pfam" id="PF04235"/>
    </source>
</evidence>
<dbReference type="RefSeq" id="WP_142057386.1">
    <property type="nucleotide sequence ID" value="NZ_VFPA01000003.1"/>
</dbReference>
<keyword evidence="1" id="KW-0812">Transmembrane</keyword>
<feature type="transmembrane region" description="Helical" evidence="1">
    <location>
        <begin position="132"/>
        <end position="149"/>
    </location>
</feature>
<dbReference type="EMBL" id="VFPA01000003">
    <property type="protein sequence ID" value="TQM09301.1"/>
    <property type="molecule type" value="Genomic_DNA"/>
</dbReference>
<dbReference type="AlphaFoldDB" id="A0A543DJ12"/>
<dbReference type="OrthoDB" id="2388539at2"/>
<reference evidence="3 4" key="1">
    <citation type="submission" date="2019-06" db="EMBL/GenBank/DDBJ databases">
        <title>Sequencing the genomes of 1000 actinobacteria strains.</title>
        <authorList>
            <person name="Klenk H.-P."/>
        </authorList>
    </citation>
    <scope>NUCLEOTIDE SEQUENCE [LARGE SCALE GENOMIC DNA]</scope>
    <source>
        <strain evidence="3 4">DSM 45301</strain>
    </source>
</reference>
<accession>A0A543DJ12</accession>
<feature type="transmembrane region" description="Helical" evidence="1">
    <location>
        <begin position="156"/>
        <end position="175"/>
    </location>
</feature>
<evidence type="ECO:0000313" key="4">
    <source>
        <dbReference type="Proteomes" id="UP000315677"/>
    </source>
</evidence>
<dbReference type="InterPro" id="IPR052529">
    <property type="entry name" value="Bact_Transport_Assoc"/>
</dbReference>
<keyword evidence="4" id="KW-1185">Reference proteome</keyword>
<dbReference type="Proteomes" id="UP000315677">
    <property type="component" value="Unassembled WGS sequence"/>
</dbReference>
<feature type="transmembrane region" description="Helical" evidence="1">
    <location>
        <begin position="341"/>
        <end position="364"/>
    </location>
</feature>
<feature type="transmembrane region" description="Helical" evidence="1">
    <location>
        <begin position="237"/>
        <end position="261"/>
    </location>
</feature>
<dbReference type="PANTHER" id="PTHR30590:SF2">
    <property type="entry name" value="INNER MEMBRANE PROTEIN"/>
    <property type="match status" value="1"/>
</dbReference>
<dbReference type="PANTHER" id="PTHR30590">
    <property type="entry name" value="INNER MEMBRANE PROTEIN"/>
    <property type="match status" value="1"/>
</dbReference>
<evidence type="ECO:0000256" key="1">
    <source>
        <dbReference type="SAM" id="Phobius"/>
    </source>
</evidence>
<evidence type="ECO:0000313" key="3">
    <source>
        <dbReference type="EMBL" id="TQM09301.1"/>
    </source>
</evidence>
<organism evidence="3 4">
    <name type="scientific">Pseudonocardia kunmingensis</name>
    <dbReference type="NCBI Taxonomy" id="630975"/>
    <lineage>
        <taxon>Bacteria</taxon>
        <taxon>Bacillati</taxon>
        <taxon>Actinomycetota</taxon>
        <taxon>Actinomycetes</taxon>
        <taxon>Pseudonocardiales</taxon>
        <taxon>Pseudonocardiaceae</taxon>
        <taxon>Pseudonocardia</taxon>
    </lineage>
</organism>
<keyword evidence="1" id="KW-1133">Transmembrane helix</keyword>
<feature type="transmembrane region" description="Helical" evidence="1">
    <location>
        <begin position="108"/>
        <end position="126"/>
    </location>
</feature>
<comment type="caution">
    <text evidence="3">The sequence shown here is derived from an EMBL/GenBank/DDBJ whole genome shotgun (WGS) entry which is preliminary data.</text>
</comment>
<feature type="transmembrane region" description="Helical" evidence="1">
    <location>
        <begin position="273"/>
        <end position="295"/>
    </location>
</feature>
<keyword evidence="1" id="KW-0472">Membrane</keyword>
<proteinExistence type="predicted"/>
<feature type="transmembrane region" description="Helical" evidence="1">
    <location>
        <begin position="65"/>
        <end position="88"/>
    </location>
</feature>
<sequence length="392" mass="40693">MSTSPQPVAGPIAPTPASQRLLAPDLARGVMLLLIALAHSRQLHAGGNSLTTPAGGGPVDVAVQWLLTSLVDGRAAPLFGILFGYGLVQMTRRYTGLGGDPAQARRLIRRRGVWLIVFGIAHVVLLYSGDVIGAYGAFAVMFAGVVSWSSRRMWTVMAITLVLGVTAASLLQILTPSDAPLAVGPTLLDSAIMRTSALPVLPIAAVGIAPSVLIGVLAARMRLLEQPDRYRPLLRRFALIGFPVAVLGAQPVALQAVGLWTPASPGTDAAGHAVFAATGIAGGLAFLAAIALAAYRLGDRRGPVTTALVACGRRSMTFYIAQSPVWLVATEPSLLDLGGKLGAATAAGVAVATWAGTVVIAYALDRTGQRGPFEALLRHLTYRTRSARQPAA</sequence>